<dbReference type="InterPro" id="IPR001330">
    <property type="entry name" value="Prenyltrans"/>
</dbReference>
<dbReference type="Proteomes" id="UP000069272">
    <property type="component" value="Chromosome 2R"/>
</dbReference>
<comment type="function">
    <text evidence="14">Catalyzes the transfer of a farnesyl moiety from farnesyl diphosphate to a cysteine at the fourth position from the C-terminus of several proteins. The beta subunit is responsible for peptide-binding.</text>
</comment>
<keyword evidence="7 14" id="KW-0479">Metal-binding</keyword>
<dbReference type="InterPro" id="IPR026872">
    <property type="entry name" value="FTB"/>
</dbReference>
<feature type="domain" description="Prenyltransferase alpha-alpha toroid" evidence="16">
    <location>
        <begin position="98"/>
        <end position="430"/>
    </location>
</feature>
<keyword evidence="18" id="KW-1185">Reference proteome</keyword>
<feature type="region of interest" description="Disordered" evidence="15">
    <location>
        <begin position="450"/>
        <end position="509"/>
    </location>
</feature>
<dbReference type="VEuPathDB" id="VectorBase:AALB008584"/>
<dbReference type="CDD" id="cd02893">
    <property type="entry name" value="FTase"/>
    <property type="match status" value="1"/>
</dbReference>
<dbReference type="GO" id="GO:0008270">
    <property type="term" value="F:zinc ion binding"/>
    <property type="evidence" value="ECO:0007669"/>
    <property type="project" value="UniProtKB-UniRule"/>
</dbReference>
<dbReference type="GO" id="GO:0097354">
    <property type="term" value="P:prenylation"/>
    <property type="evidence" value="ECO:0007669"/>
    <property type="project" value="UniProtKB-UniRule"/>
</dbReference>
<name>A0A182FPW5_ANOAL</name>
<evidence type="ECO:0000256" key="1">
    <source>
        <dbReference type="ARBA" id="ARBA00010497"/>
    </source>
</evidence>
<evidence type="ECO:0000256" key="10">
    <source>
        <dbReference type="ARBA" id="ARBA00023098"/>
    </source>
</evidence>
<dbReference type="EC" id="2.5.1.58" evidence="2 14"/>
<dbReference type="AlphaFoldDB" id="A0A182FPW5"/>
<evidence type="ECO:0000256" key="12">
    <source>
        <dbReference type="ARBA" id="ARBA00055850"/>
    </source>
</evidence>
<sequence length="509" mass="56097">ASTQKTICRSREIFTDTDFPTRNRTRRTHERTLRKIPAGMATSEEQPRNLSQYKRYRIADEGCKTFTSIDQNKVEASIERIYDRFEQLVALDPSLPKLHRTDHARYLQVSLERLSSSYECLDSSRPWMVYWILNAASVLNLRFADELLNRVVDFLIKCRSPIGGFGGGPGQDPHLATTYAAVNALCIIGTDRALDAIDRTTLKQFLGAVRESNGAYRMHIGGELDVRGAYCAISSAKLASFTPEDELKLFQGTAAWIAECQTYEGGFGGAPDLEAHGGYSFCAAAALMILGGEERCDLHALLRWTVNRQMAYEGGFQGRTNKLVDGCYSFWQGALVPIVQSLIARKEHRQEILNVSLFNRLALQEYVLICCQRPTGGLIDKPGKPADLYHTCYTLSGLSVAQHCESHSLPLVLGDEHTNELLPTHPVHNIPPKAALDAYRYFLQLDQPTSAAEGQPGGCNGKAKAASKTSVPENVSQVPSTSSRSSEAGNSTSSECTSTQPSEDQSMES</sequence>
<comment type="function">
    <text evidence="12">Essential subunit of the farnesyltransferase complex. Catalyzes the transfer of a farnesyl moiety from farnesyl diphosphate to a cysteine at the fourth position from the C-terminus of several proteins having the C-terminal sequence Cys-aliphatic-aliphatic-X.</text>
</comment>
<comment type="cofactor">
    <cofactor evidence="14">
        <name>Zn(2+)</name>
        <dbReference type="ChEBI" id="CHEBI:29105"/>
    </cofactor>
    <text evidence="14">Binds 1 zinc ion per subunit.</text>
</comment>
<evidence type="ECO:0000256" key="15">
    <source>
        <dbReference type="SAM" id="MobiDB-lite"/>
    </source>
</evidence>
<evidence type="ECO:0000256" key="7">
    <source>
        <dbReference type="ARBA" id="ARBA00022723"/>
    </source>
</evidence>
<evidence type="ECO:0000256" key="8">
    <source>
        <dbReference type="ARBA" id="ARBA00022737"/>
    </source>
</evidence>
<evidence type="ECO:0000313" key="17">
    <source>
        <dbReference type="EnsemblMetazoa" id="AALB008584-PA"/>
    </source>
</evidence>
<evidence type="ECO:0000256" key="13">
    <source>
        <dbReference type="ARBA" id="ARBA00064192"/>
    </source>
</evidence>
<evidence type="ECO:0000256" key="5">
    <source>
        <dbReference type="ARBA" id="ARBA00022602"/>
    </source>
</evidence>
<dbReference type="PANTHER" id="PTHR11774">
    <property type="entry name" value="GERANYLGERANYL TRANSFERASE TYPE BETA SUBUNIT"/>
    <property type="match status" value="1"/>
</dbReference>
<comment type="subunit">
    <text evidence="14">Heterodimer of an alpha and a beta subunit.</text>
</comment>
<keyword evidence="6 14" id="KW-0808">Transferase</keyword>
<reference evidence="17" key="2">
    <citation type="submission" date="2022-08" db="UniProtKB">
        <authorList>
            <consortium name="EnsemblMetazoa"/>
        </authorList>
    </citation>
    <scope>IDENTIFICATION</scope>
    <source>
        <strain evidence="17">STECLA/ALBI9_A</strain>
    </source>
</reference>
<dbReference type="Gene3D" id="1.50.10.20">
    <property type="match status" value="1"/>
</dbReference>
<keyword evidence="9 14" id="KW-0862">Zinc</keyword>
<evidence type="ECO:0000313" key="18">
    <source>
        <dbReference type="Proteomes" id="UP000069272"/>
    </source>
</evidence>
<keyword evidence="5 14" id="KW-0637">Prenyltransferase</keyword>
<evidence type="ECO:0000259" key="16">
    <source>
        <dbReference type="Pfam" id="PF00432"/>
    </source>
</evidence>
<evidence type="ECO:0000256" key="11">
    <source>
        <dbReference type="ARBA" id="ARBA00050225"/>
    </source>
</evidence>
<dbReference type="GO" id="GO:0004660">
    <property type="term" value="F:protein farnesyltransferase activity"/>
    <property type="evidence" value="ECO:0007669"/>
    <property type="project" value="UniProtKB-UniRule"/>
</dbReference>
<evidence type="ECO:0000256" key="4">
    <source>
        <dbReference type="ARBA" id="ARBA00022553"/>
    </source>
</evidence>
<dbReference type="STRING" id="7167.A0A182FPW5"/>
<dbReference type="FunFam" id="1.50.10.20:FF:000007">
    <property type="entry name" value="Protein farnesyltransferase subunit beta"/>
    <property type="match status" value="1"/>
</dbReference>
<keyword evidence="10" id="KW-0443">Lipid metabolism</keyword>
<dbReference type="Pfam" id="PF00432">
    <property type="entry name" value="Prenyltrans"/>
    <property type="match status" value="1"/>
</dbReference>
<dbReference type="VEuPathDB" id="VectorBase:AALB20_033108"/>
<evidence type="ECO:0000256" key="3">
    <source>
        <dbReference type="ARBA" id="ARBA00015798"/>
    </source>
</evidence>
<evidence type="ECO:0000256" key="9">
    <source>
        <dbReference type="ARBA" id="ARBA00022833"/>
    </source>
</evidence>
<feature type="compositionally biased region" description="Polar residues" evidence="15">
    <location>
        <begin position="487"/>
        <end position="509"/>
    </location>
</feature>
<dbReference type="InterPro" id="IPR045089">
    <property type="entry name" value="PGGT1B-like"/>
</dbReference>
<dbReference type="PANTHER" id="PTHR11774:SF6">
    <property type="entry name" value="PROTEIN FARNESYLTRANSFERASE SUBUNIT BETA"/>
    <property type="match status" value="1"/>
</dbReference>
<comment type="catalytic activity">
    <reaction evidence="11">
        <text>L-cysteinyl-[protein] + (2E,6E)-farnesyl diphosphate = S-(2E,6E)-farnesyl-L-cysteinyl-[protein] + diphosphate</text>
        <dbReference type="Rhea" id="RHEA:13345"/>
        <dbReference type="Rhea" id="RHEA-COMP:10131"/>
        <dbReference type="Rhea" id="RHEA-COMP:11535"/>
        <dbReference type="ChEBI" id="CHEBI:29950"/>
        <dbReference type="ChEBI" id="CHEBI:33019"/>
        <dbReference type="ChEBI" id="CHEBI:86019"/>
        <dbReference type="ChEBI" id="CHEBI:175763"/>
        <dbReference type="EC" id="2.5.1.58"/>
    </reaction>
</comment>
<dbReference type="GO" id="GO:0006629">
    <property type="term" value="P:lipid metabolic process"/>
    <property type="evidence" value="ECO:0007669"/>
    <property type="project" value="UniProtKB-KW"/>
</dbReference>
<keyword evidence="8" id="KW-0677">Repeat</keyword>
<dbReference type="GO" id="GO:0005965">
    <property type="term" value="C:protein farnesyltransferase complex"/>
    <property type="evidence" value="ECO:0007669"/>
    <property type="project" value="UniProtKB-UniRule"/>
</dbReference>
<accession>A0A182FPW5</accession>
<comment type="subunit">
    <text evidence="13">Heterodimer of FNTA and FNTB.</text>
</comment>
<proteinExistence type="inferred from homology"/>
<protein>
    <recommendedName>
        <fullName evidence="3 14">Protein farnesyltransferase subunit beta</fullName>
        <shortName evidence="14">FTase-beta</shortName>
        <ecNumber evidence="2 14">2.5.1.58</ecNumber>
    </recommendedName>
</protein>
<keyword evidence="4" id="KW-0597">Phosphoprotein</keyword>
<dbReference type="SUPFAM" id="SSF48239">
    <property type="entry name" value="Terpenoid cyclases/Protein prenyltransferases"/>
    <property type="match status" value="1"/>
</dbReference>
<evidence type="ECO:0000256" key="14">
    <source>
        <dbReference type="RuleBase" id="RU365056"/>
    </source>
</evidence>
<comment type="similarity">
    <text evidence="1 14">Belongs to the protein prenyltransferase subunit beta family.</text>
</comment>
<reference evidence="17 18" key="1">
    <citation type="journal article" date="2017" name="G3 (Bethesda)">
        <title>The Physical Genome Mapping of Anopheles albimanus Corrected Scaffold Misassemblies and Identified Interarm Rearrangements in Genus Anopheles.</title>
        <authorList>
            <person name="Artemov G.N."/>
            <person name="Peery A.N."/>
            <person name="Jiang X."/>
            <person name="Tu Z."/>
            <person name="Stegniy V.N."/>
            <person name="Sharakhova M.V."/>
            <person name="Sharakhov I.V."/>
        </authorList>
    </citation>
    <scope>NUCLEOTIDE SEQUENCE [LARGE SCALE GENOMIC DNA]</scope>
    <source>
        <strain evidence="17 18">ALBI9_A</strain>
    </source>
</reference>
<dbReference type="InterPro" id="IPR008930">
    <property type="entry name" value="Terpenoid_cyclase/PrenylTrfase"/>
</dbReference>
<dbReference type="EnsemblMetazoa" id="AALB008584-RA">
    <property type="protein sequence ID" value="AALB008584-PA"/>
    <property type="gene ID" value="AALB008584"/>
</dbReference>
<evidence type="ECO:0000256" key="2">
    <source>
        <dbReference type="ARBA" id="ARBA00012702"/>
    </source>
</evidence>
<evidence type="ECO:0000256" key="6">
    <source>
        <dbReference type="ARBA" id="ARBA00022679"/>
    </source>
</evidence>
<organism evidence="17 18">
    <name type="scientific">Anopheles albimanus</name>
    <name type="common">New world malaria mosquito</name>
    <dbReference type="NCBI Taxonomy" id="7167"/>
    <lineage>
        <taxon>Eukaryota</taxon>
        <taxon>Metazoa</taxon>
        <taxon>Ecdysozoa</taxon>
        <taxon>Arthropoda</taxon>
        <taxon>Hexapoda</taxon>
        <taxon>Insecta</taxon>
        <taxon>Pterygota</taxon>
        <taxon>Neoptera</taxon>
        <taxon>Endopterygota</taxon>
        <taxon>Diptera</taxon>
        <taxon>Nematocera</taxon>
        <taxon>Culicoidea</taxon>
        <taxon>Culicidae</taxon>
        <taxon>Anophelinae</taxon>
        <taxon>Anopheles</taxon>
    </lineage>
</organism>
<feature type="compositionally biased region" description="Low complexity" evidence="15">
    <location>
        <begin position="476"/>
        <end position="486"/>
    </location>
</feature>